<organism evidence="2 3">
    <name type="scientific">Didymella pomorum</name>
    <dbReference type="NCBI Taxonomy" id="749634"/>
    <lineage>
        <taxon>Eukaryota</taxon>
        <taxon>Fungi</taxon>
        <taxon>Dikarya</taxon>
        <taxon>Ascomycota</taxon>
        <taxon>Pezizomycotina</taxon>
        <taxon>Dothideomycetes</taxon>
        <taxon>Pleosporomycetidae</taxon>
        <taxon>Pleosporales</taxon>
        <taxon>Pleosporineae</taxon>
        <taxon>Didymellaceae</taxon>
        <taxon>Didymella</taxon>
    </lineage>
</organism>
<evidence type="ECO:0000256" key="1">
    <source>
        <dbReference type="SAM" id="MobiDB-lite"/>
    </source>
</evidence>
<comment type="caution">
    <text evidence="2">The sequence shown here is derived from an EMBL/GenBank/DDBJ whole genome shotgun (WGS) entry which is preliminary data.</text>
</comment>
<feature type="compositionally biased region" description="Basic and acidic residues" evidence="1">
    <location>
        <begin position="167"/>
        <end position="177"/>
    </location>
</feature>
<dbReference type="AlphaFoldDB" id="A0A9W8ZL89"/>
<evidence type="ECO:0008006" key="4">
    <source>
        <dbReference type="Google" id="ProtNLM"/>
    </source>
</evidence>
<dbReference type="EMBL" id="JAPEVA010000009">
    <property type="protein sequence ID" value="KAJ4410215.1"/>
    <property type="molecule type" value="Genomic_DNA"/>
</dbReference>
<sequence length="177" mass="19663">MSDYGTVASLPLAPGTASTCYTYHNYYDSPNRPAVVEPEQQLLWSAPPGVCEAIAGIVGIEVEELIRLNPSLEAGNCVMERGFSYCAEESRESRKTRKKNTGGHLYYRFKESRRLSQVTASATSPTQTPDPPICHFDPKKGEYVCPDQPICRFDPKKGKYVCPNNGLEKEGKPNELK</sequence>
<dbReference type="Proteomes" id="UP001140510">
    <property type="component" value="Unassembled WGS sequence"/>
</dbReference>
<reference evidence="2" key="1">
    <citation type="submission" date="2022-10" db="EMBL/GenBank/DDBJ databases">
        <title>Tapping the CABI collections for fungal endophytes: first genome assemblies for Collariella, Neodidymelliopsis, Ascochyta clinopodiicola, Didymella pomorum, Didymosphaeria variabile, Neocosmospora piperis and Neocucurbitaria cava.</title>
        <authorList>
            <person name="Hill R."/>
        </authorList>
    </citation>
    <scope>NUCLEOTIDE SEQUENCE</scope>
    <source>
        <strain evidence="2">IMI 355091</strain>
    </source>
</reference>
<gene>
    <name evidence="2" type="ORF">N0V91_002225</name>
</gene>
<dbReference type="OrthoDB" id="5985073at2759"/>
<feature type="region of interest" description="Disordered" evidence="1">
    <location>
        <begin position="155"/>
        <end position="177"/>
    </location>
</feature>
<accession>A0A9W8ZL89</accession>
<evidence type="ECO:0000313" key="3">
    <source>
        <dbReference type="Proteomes" id="UP001140510"/>
    </source>
</evidence>
<protein>
    <recommendedName>
        <fullName evidence="4">LysM domain-containing protein</fullName>
    </recommendedName>
</protein>
<proteinExistence type="predicted"/>
<evidence type="ECO:0000313" key="2">
    <source>
        <dbReference type="EMBL" id="KAJ4410215.1"/>
    </source>
</evidence>
<keyword evidence="3" id="KW-1185">Reference proteome</keyword>
<name>A0A9W8ZL89_9PLEO</name>